<dbReference type="AlphaFoldDB" id="A0A6G1K3N3"/>
<evidence type="ECO:0000313" key="1">
    <source>
        <dbReference type="EMBL" id="KAF2707135.1"/>
    </source>
</evidence>
<accession>A0A6G1K3N3</accession>
<keyword evidence="2" id="KW-1185">Reference proteome</keyword>
<dbReference type="EMBL" id="MU005774">
    <property type="protein sequence ID" value="KAF2707135.1"/>
    <property type="molecule type" value="Genomic_DNA"/>
</dbReference>
<organism evidence="1 2">
    <name type="scientific">Pleomassaria siparia CBS 279.74</name>
    <dbReference type="NCBI Taxonomy" id="1314801"/>
    <lineage>
        <taxon>Eukaryota</taxon>
        <taxon>Fungi</taxon>
        <taxon>Dikarya</taxon>
        <taxon>Ascomycota</taxon>
        <taxon>Pezizomycotina</taxon>
        <taxon>Dothideomycetes</taxon>
        <taxon>Pleosporomycetidae</taxon>
        <taxon>Pleosporales</taxon>
        <taxon>Pleomassariaceae</taxon>
        <taxon>Pleomassaria</taxon>
    </lineage>
</organism>
<reference evidence="1" key="1">
    <citation type="journal article" date="2020" name="Stud. Mycol.">
        <title>101 Dothideomycetes genomes: a test case for predicting lifestyles and emergence of pathogens.</title>
        <authorList>
            <person name="Haridas S."/>
            <person name="Albert R."/>
            <person name="Binder M."/>
            <person name="Bloem J."/>
            <person name="Labutti K."/>
            <person name="Salamov A."/>
            <person name="Andreopoulos B."/>
            <person name="Baker S."/>
            <person name="Barry K."/>
            <person name="Bills G."/>
            <person name="Bluhm B."/>
            <person name="Cannon C."/>
            <person name="Castanera R."/>
            <person name="Culley D."/>
            <person name="Daum C."/>
            <person name="Ezra D."/>
            <person name="Gonzalez J."/>
            <person name="Henrissat B."/>
            <person name="Kuo A."/>
            <person name="Liang C."/>
            <person name="Lipzen A."/>
            <person name="Lutzoni F."/>
            <person name="Magnuson J."/>
            <person name="Mondo S."/>
            <person name="Nolan M."/>
            <person name="Ohm R."/>
            <person name="Pangilinan J."/>
            <person name="Park H.-J."/>
            <person name="Ramirez L."/>
            <person name="Alfaro M."/>
            <person name="Sun H."/>
            <person name="Tritt A."/>
            <person name="Yoshinaga Y."/>
            <person name="Zwiers L.-H."/>
            <person name="Turgeon B."/>
            <person name="Goodwin S."/>
            <person name="Spatafora J."/>
            <person name="Crous P."/>
            <person name="Grigoriev I."/>
        </authorList>
    </citation>
    <scope>NUCLEOTIDE SEQUENCE</scope>
    <source>
        <strain evidence="1">CBS 279.74</strain>
    </source>
</reference>
<sequence length="182" mass="20490">MLLVQSNIYFYIYMICLHIYDLFTYSSITWFDIHVSPTVDVGDQSHGAQPSAHPTSSCSLQRKASCMYVSVVSNTCIAIHVFQHIALHPLTNHQPPTTAYSTHDDQKTHLRDSPCCTTPQQHLGQPTTQTVTITITITSTTSLLFHYLPTYLPTYLSAPPLPSPVRKQTRLFVKKTNKGVQR</sequence>
<dbReference type="Proteomes" id="UP000799428">
    <property type="component" value="Unassembled WGS sequence"/>
</dbReference>
<proteinExistence type="predicted"/>
<name>A0A6G1K3N3_9PLEO</name>
<evidence type="ECO:0000313" key="2">
    <source>
        <dbReference type="Proteomes" id="UP000799428"/>
    </source>
</evidence>
<protein>
    <submittedName>
        <fullName evidence="1">Uncharacterized protein</fullName>
    </submittedName>
</protein>
<gene>
    <name evidence="1" type="ORF">K504DRAFT_50946</name>
</gene>